<dbReference type="SMART" id="SM00382">
    <property type="entry name" value="AAA"/>
    <property type="match status" value="1"/>
</dbReference>
<evidence type="ECO:0000256" key="1">
    <source>
        <dbReference type="ARBA" id="ARBA00005417"/>
    </source>
</evidence>
<evidence type="ECO:0000313" key="7">
    <source>
        <dbReference type="Proteomes" id="UP001157134"/>
    </source>
</evidence>
<dbReference type="CDD" id="cd03255">
    <property type="entry name" value="ABC_MJ0796_LolCDE_FtsE"/>
    <property type="match status" value="1"/>
</dbReference>
<keyword evidence="3" id="KW-0547">Nucleotide-binding</keyword>
<keyword evidence="2" id="KW-0813">Transport</keyword>
<protein>
    <submittedName>
        <fullName evidence="6">ABC transporter ATP-binding protein</fullName>
    </submittedName>
</protein>
<dbReference type="PANTHER" id="PTHR42798:SF4">
    <property type="entry name" value="ABC TRANSPORTER DOMAIN-CONTAINING PROTEIN"/>
    <property type="match status" value="1"/>
</dbReference>
<sequence>MSNFITLSKVSKVFSTEEVDTHALYDIDLKVNEGEFVSIVGPSGCGKSTLMSLIGLLDYATSGSCYFKEQDITKLSRQDRATFRNSQLGFVFQSFNLIADLTIFENIELPLIYQGKLNKQQRKEKVEQALEKVEMSHRAQHFPSQLSGGQQQRIAVARAIVGKPMVILADEPTGNLDSKNSKIVMDLLLTLNEEGTTVIMVTHDPVLPYEIGRVVELKDGAIIKDSLESSAKTNLELVNA</sequence>
<reference evidence="6 7" key="1">
    <citation type="submission" date="2023-03" db="EMBL/GenBank/DDBJ databases">
        <title>Thalassotalea loyana LMG 22536T draft genome sequence.</title>
        <authorList>
            <person name="Sawabe T."/>
        </authorList>
    </citation>
    <scope>NUCLEOTIDE SEQUENCE [LARGE SCALE GENOMIC DNA]</scope>
    <source>
        <strain evidence="6 7">LMG 22536</strain>
    </source>
</reference>
<dbReference type="Pfam" id="PF00005">
    <property type="entry name" value="ABC_tran"/>
    <property type="match status" value="1"/>
</dbReference>
<dbReference type="EMBL" id="BSSV01000005">
    <property type="protein sequence ID" value="GLX86238.1"/>
    <property type="molecule type" value="Genomic_DNA"/>
</dbReference>
<dbReference type="GO" id="GO:0005524">
    <property type="term" value="F:ATP binding"/>
    <property type="evidence" value="ECO:0007669"/>
    <property type="project" value="UniProtKB-KW"/>
</dbReference>
<dbReference type="InterPro" id="IPR003593">
    <property type="entry name" value="AAA+_ATPase"/>
</dbReference>
<comment type="similarity">
    <text evidence="1">Belongs to the ABC transporter superfamily.</text>
</comment>
<dbReference type="PANTHER" id="PTHR42798">
    <property type="entry name" value="LIPOPROTEIN-RELEASING SYSTEM ATP-BINDING PROTEIN LOLD"/>
    <property type="match status" value="1"/>
</dbReference>
<gene>
    <name evidence="6" type="ORF">tloyanaT_24910</name>
</gene>
<dbReference type="Proteomes" id="UP001157134">
    <property type="component" value="Unassembled WGS sequence"/>
</dbReference>
<dbReference type="InterPro" id="IPR027417">
    <property type="entry name" value="P-loop_NTPase"/>
</dbReference>
<dbReference type="RefSeq" id="WP_284299050.1">
    <property type="nucleotide sequence ID" value="NZ_BSSV01000005.1"/>
</dbReference>
<dbReference type="InterPro" id="IPR017871">
    <property type="entry name" value="ABC_transporter-like_CS"/>
</dbReference>
<dbReference type="Gene3D" id="3.40.50.300">
    <property type="entry name" value="P-loop containing nucleotide triphosphate hydrolases"/>
    <property type="match status" value="1"/>
</dbReference>
<dbReference type="PROSITE" id="PS50893">
    <property type="entry name" value="ABC_TRANSPORTER_2"/>
    <property type="match status" value="1"/>
</dbReference>
<accession>A0ABQ6HDT2</accession>
<keyword evidence="4 6" id="KW-0067">ATP-binding</keyword>
<proteinExistence type="inferred from homology"/>
<organism evidence="6 7">
    <name type="scientific">Thalassotalea loyana</name>
    <dbReference type="NCBI Taxonomy" id="280483"/>
    <lineage>
        <taxon>Bacteria</taxon>
        <taxon>Pseudomonadati</taxon>
        <taxon>Pseudomonadota</taxon>
        <taxon>Gammaproteobacteria</taxon>
        <taxon>Alteromonadales</taxon>
        <taxon>Colwelliaceae</taxon>
        <taxon>Thalassotalea</taxon>
    </lineage>
</organism>
<evidence type="ECO:0000313" key="6">
    <source>
        <dbReference type="EMBL" id="GLX86238.1"/>
    </source>
</evidence>
<evidence type="ECO:0000256" key="3">
    <source>
        <dbReference type="ARBA" id="ARBA00022741"/>
    </source>
</evidence>
<feature type="domain" description="ABC transporter" evidence="5">
    <location>
        <begin position="5"/>
        <end position="240"/>
    </location>
</feature>
<name>A0ABQ6HDT2_9GAMM</name>
<dbReference type="SUPFAM" id="SSF52540">
    <property type="entry name" value="P-loop containing nucleoside triphosphate hydrolases"/>
    <property type="match status" value="1"/>
</dbReference>
<evidence type="ECO:0000256" key="4">
    <source>
        <dbReference type="ARBA" id="ARBA00022840"/>
    </source>
</evidence>
<comment type="caution">
    <text evidence="6">The sequence shown here is derived from an EMBL/GenBank/DDBJ whole genome shotgun (WGS) entry which is preliminary data.</text>
</comment>
<dbReference type="PROSITE" id="PS00211">
    <property type="entry name" value="ABC_TRANSPORTER_1"/>
    <property type="match status" value="1"/>
</dbReference>
<evidence type="ECO:0000259" key="5">
    <source>
        <dbReference type="PROSITE" id="PS50893"/>
    </source>
</evidence>
<keyword evidence="7" id="KW-1185">Reference proteome</keyword>
<evidence type="ECO:0000256" key="2">
    <source>
        <dbReference type="ARBA" id="ARBA00022448"/>
    </source>
</evidence>
<dbReference type="InterPro" id="IPR017911">
    <property type="entry name" value="MacB-like_ATP-bd"/>
</dbReference>
<dbReference type="InterPro" id="IPR003439">
    <property type="entry name" value="ABC_transporter-like_ATP-bd"/>
</dbReference>